<evidence type="ECO:0000256" key="1">
    <source>
        <dbReference type="ARBA" id="ARBA00022618"/>
    </source>
</evidence>
<name>A0ABU6MBV1_9BACI</name>
<keyword evidence="5" id="KW-0963">Cytoplasm</keyword>
<dbReference type="EMBL" id="JARMAB010000004">
    <property type="protein sequence ID" value="MED1202152.1"/>
    <property type="molecule type" value="Genomic_DNA"/>
</dbReference>
<dbReference type="InterPro" id="IPR023052">
    <property type="entry name" value="Cell_div_SepF"/>
</dbReference>
<comment type="function">
    <text evidence="4 5">Cell division protein that is part of the divisome complex and is recruited early to the Z-ring. Probably stimulates Z-ring formation, perhaps through the cross-linking of FtsZ protofilaments. Its function overlaps with FtsA.</text>
</comment>
<dbReference type="Gene3D" id="3.30.110.150">
    <property type="entry name" value="SepF-like protein"/>
    <property type="match status" value="1"/>
</dbReference>
<evidence type="ECO:0000256" key="4">
    <source>
        <dbReference type="ARBA" id="ARBA00044936"/>
    </source>
</evidence>
<evidence type="ECO:0000313" key="7">
    <source>
        <dbReference type="Proteomes" id="UP001341444"/>
    </source>
</evidence>
<dbReference type="InterPro" id="IPR007561">
    <property type="entry name" value="Cell_div_SepF/SepF-rel"/>
</dbReference>
<dbReference type="RefSeq" id="WP_066264803.1">
    <property type="nucleotide sequence ID" value="NZ_JARMAB010000004.1"/>
</dbReference>
<evidence type="ECO:0000256" key="2">
    <source>
        <dbReference type="ARBA" id="ARBA00023210"/>
    </source>
</evidence>
<dbReference type="PANTHER" id="PTHR35798:SF1">
    <property type="entry name" value="CELL DIVISION PROTEIN SEPF"/>
    <property type="match status" value="1"/>
</dbReference>
<protein>
    <recommendedName>
        <fullName evidence="5">Cell division protein SepF</fullName>
    </recommendedName>
</protein>
<dbReference type="InterPro" id="IPR038594">
    <property type="entry name" value="SepF-like_sf"/>
</dbReference>
<gene>
    <name evidence="5" type="primary">sepF</name>
    <name evidence="6" type="ORF">P4T90_03480</name>
</gene>
<evidence type="ECO:0000313" key="6">
    <source>
        <dbReference type="EMBL" id="MED1202152.1"/>
    </source>
</evidence>
<dbReference type="Proteomes" id="UP001341444">
    <property type="component" value="Unassembled WGS sequence"/>
</dbReference>
<comment type="caution">
    <text evidence="6">The sequence shown here is derived from an EMBL/GenBank/DDBJ whole genome shotgun (WGS) entry which is preliminary data.</text>
</comment>
<dbReference type="HAMAP" id="MF_01197">
    <property type="entry name" value="SepF"/>
    <property type="match status" value="1"/>
</dbReference>
<proteinExistence type="inferred from homology"/>
<keyword evidence="2 5" id="KW-0717">Septation</keyword>
<organism evidence="6 7">
    <name type="scientific">Heyndrickxia acidicola</name>
    <dbReference type="NCBI Taxonomy" id="209389"/>
    <lineage>
        <taxon>Bacteria</taxon>
        <taxon>Bacillati</taxon>
        <taxon>Bacillota</taxon>
        <taxon>Bacilli</taxon>
        <taxon>Bacillales</taxon>
        <taxon>Bacillaceae</taxon>
        <taxon>Heyndrickxia</taxon>
    </lineage>
</organism>
<keyword evidence="7" id="KW-1185">Reference proteome</keyword>
<comment type="similarity">
    <text evidence="5">Belongs to the SepF family.</text>
</comment>
<sequence>MGLKTKLKTFFLLDEEENEILEEETVQKQPVQEPIRETIKRQQPVNSSQAPRQNVVSLQSVQKQSKVILVEPRVYAEAQEIADHLNNHRSVVVNLQRIQHDQALRIVDFLSGTVYAIGGDIQRVGSNIFLCTPDTVEVTGNITELLQENDLHDSRWS</sequence>
<evidence type="ECO:0000256" key="3">
    <source>
        <dbReference type="ARBA" id="ARBA00023306"/>
    </source>
</evidence>
<reference evidence="6 7" key="1">
    <citation type="submission" date="2023-03" db="EMBL/GenBank/DDBJ databases">
        <title>Bacillus Genome Sequencing.</title>
        <authorList>
            <person name="Dunlap C."/>
        </authorList>
    </citation>
    <scope>NUCLEOTIDE SEQUENCE [LARGE SCALE GENOMIC DNA]</scope>
    <source>
        <strain evidence="6 7">B-23453</strain>
    </source>
</reference>
<evidence type="ECO:0000256" key="5">
    <source>
        <dbReference type="HAMAP-Rule" id="MF_01197"/>
    </source>
</evidence>
<keyword evidence="1 5" id="KW-0132">Cell division</keyword>
<dbReference type="PANTHER" id="PTHR35798">
    <property type="entry name" value="CELL DIVISION PROTEIN SEPF"/>
    <property type="match status" value="1"/>
</dbReference>
<dbReference type="GO" id="GO:0051301">
    <property type="term" value="P:cell division"/>
    <property type="evidence" value="ECO:0007669"/>
    <property type="project" value="UniProtKB-KW"/>
</dbReference>
<comment type="subunit">
    <text evidence="5">Homodimer. Interacts with FtsZ.</text>
</comment>
<dbReference type="Pfam" id="PF04472">
    <property type="entry name" value="SepF"/>
    <property type="match status" value="1"/>
</dbReference>
<accession>A0ABU6MBV1</accession>
<comment type="subcellular location">
    <subcellularLocation>
        <location evidence="5">Cytoplasm</location>
    </subcellularLocation>
    <text evidence="5">Localizes to the division site, in a FtsZ-dependent manner.</text>
</comment>
<keyword evidence="3 5" id="KW-0131">Cell cycle</keyword>